<dbReference type="OrthoDB" id="5296483at2"/>
<dbReference type="AlphaFoldDB" id="A0A329BNG6"/>
<evidence type="ECO:0000256" key="2">
    <source>
        <dbReference type="ARBA" id="ARBA00022862"/>
    </source>
</evidence>
<dbReference type="RefSeq" id="WP_111933898.1">
    <property type="nucleotide sequence ID" value="NZ_CADFFP010000022.1"/>
</dbReference>
<evidence type="ECO:0000256" key="1">
    <source>
        <dbReference type="ARBA" id="ARBA00022559"/>
    </source>
</evidence>
<dbReference type="EMBL" id="QLTK01000020">
    <property type="protein sequence ID" value="RAS23427.1"/>
    <property type="molecule type" value="Genomic_DNA"/>
</dbReference>
<evidence type="ECO:0000256" key="5">
    <source>
        <dbReference type="ARBA" id="ARBA00023284"/>
    </source>
</evidence>
<dbReference type="CDD" id="cd03017">
    <property type="entry name" value="PRX_BCP"/>
    <property type="match status" value="1"/>
</dbReference>
<dbReference type="InterPro" id="IPR036249">
    <property type="entry name" value="Thioredoxin-like_sf"/>
</dbReference>
<name>A0A329BNG6_9BURK</name>
<dbReference type="InterPro" id="IPR050924">
    <property type="entry name" value="Peroxiredoxin_BCP/PrxQ"/>
</dbReference>
<keyword evidence="4" id="KW-1015">Disulfide bond</keyword>
<dbReference type="GO" id="GO:0005737">
    <property type="term" value="C:cytoplasm"/>
    <property type="evidence" value="ECO:0007669"/>
    <property type="project" value="TreeGrafter"/>
</dbReference>
<keyword evidence="1" id="KW-0575">Peroxidase</keyword>
<dbReference type="Proteomes" id="UP000248918">
    <property type="component" value="Unassembled WGS sequence"/>
</dbReference>
<dbReference type="InterPro" id="IPR013766">
    <property type="entry name" value="Thioredoxin_domain"/>
</dbReference>
<evidence type="ECO:0000313" key="8">
    <source>
        <dbReference type="Proteomes" id="UP000248918"/>
    </source>
</evidence>
<evidence type="ECO:0000256" key="4">
    <source>
        <dbReference type="ARBA" id="ARBA00023157"/>
    </source>
</evidence>
<proteinExistence type="predicted"/>
<dbReference type="InterPro" id="IPR013740">
    <property type="entry name" value="Redoxin"/>
</dbReference>
<comment type="caution">
    <text evidence="7">The sequence shown here is derived from an EMBL/GenBank/DDBJ whole genome shotgun (WGS) entry which is preliminary data.</text>
</comment>
<dbReference type="PANTHER" id="PTHR42801:SF21">
    <property type="entry name" value="BCPB PROTEIN"/>
    <property type="match status" value="1"/>
</dbReference>
<dbReference type="PANTHER" id="PTHR42801">
    <property type="entry name" value="THIOREDOXIN-DEPENDENT PEROXIDE REDUCTASE"/>
    <property type="match status" value="1"/>
</dbReference>
<dbReference type="PROSITE" id="PS51352">
    <property type="entry name" value="THIOREDOXIN_2"/>
    <property type="match status" value="1"/>
</dbReference>
<dbReference type="Pfam" id="PF08534">
    <property type="entry name" value="Redoxin"/>
    <property type="match status" value="1"/>
</dbReference>
<evidence type="ECO:0000259" key="6">
    <source>
        <dbReference type="PROSITE" id="PS51352"/>
    </source>
</evidence>
<keyword evidence="2" id="KW-0049">Antioxidant</keyword>
<protein>
    <submittedName>
        <fullName evidence="7">Peroxiredoxin</fullName>
    </submittedName>
</protein>
<organism evidence="7 8">
    <name type="scientific">Paraburkholderia bryophila</name>
    <dbReference type="NCBI Taxonomy" id="420952"/>
    <lineage>
        <taxon>Bacteria</taxon>
        <taxon>Pseudomonadati</taxon>
        <taxon>Pseudomonadota</taxon>
        <taxon>Betaproteobacteria</taxon>
        <taxon>Burkholderiales</taxon>
        <taxon>Burkholderiaceae</taxon>
        <taxon>Paraburkholderia</taxon>
    </lineage>
</organism>
<dbReference type="GO" id="GO:0034599">
    <property type="term" value="P:cellular response to oxidative stress"/>
    <property type="evidence" value="ECO:0007669"/>
    <property type="project" value="TreeGrafter"/>
</dbReference>
<dbReference type="Gene3D" id="3.40.30.10">
    <property type="entry name" value="Glutaredoxin"/>
    <property type="match status" value="1"/>
</dbReference>
<evidence type="ECO:0000256" key="3">
    <source>
        <dbReference type="ARBA" id="ARBA00023002"/>
    </source>
</evidence>
<sequence length="190" mass="20800">MTNPLVIDWSTLPVPQDDGAARHLEGLRLPDLALTSTSGEAVHLSELAGRVVIYAYPWKKRPEDPLIDGWLATPGAPGCTPQSCAFRDHAQALSEAGVSYLFGLSTQASAYQREAVARLHLPYPLLSDEHLRLTRALRLPTFEAAGMTLLKRLAMIVNHGVIETVFYPVFPPDRNAAEVLAWLVAHPNDS</sequence>
<dbReference type="GO" id="GO:0045454">
    <property type="term" value="P:cell redox homeostasis"/>
    <property type="evidence" value="ECO:0007669"/>
    <property type="project" value="TreeGrafter"/>
</dbReference>
<keyword evidence="5" id="KW-0676">Redox-active center</keyword>
<dbReference type="SUPFAM" id="SSF52833">
    <property type="entry name" value="Thioredoxin-like"/>
    <property type="match status" value="1"/>
</dbReference>
<gene>
    <name evidence="7" type="ORF">BX591_12033</name>
</gene>
<dbReference type="GO" id="GO:0008379">
    <property type="term" value="F:thioredoxin peroxidase activity"/>
    <property type="evidence" value="ECO:0007669"/>
    <property type="project" value="TreeGrafter"/>
</dbReference>
<evidence type="ECO:0000313" key="7">
    <source>
        <dbReference type="EMBL" id="RAS23427.1"/>
    </source>
</evidence>
<keyword evidence="3" id="KW-0560">Oxidoreductase</keyword>
<reference evidence="7 8" key="1">
    <citation type="submission" date="2018-06" db="EMBL/GenBank/DDBJ databases">
        <title>Genomic Encyclopedia of Type Strains, Phase III (KMG-III): the genomes of soil and plant-associated and newly described type strains.</title>
        <authorList>
            <person name="Whitman W."/>
        </authorList>
    </citation>
    <scope>NUCLEOTIDE SEQUENCE [LARGE SCALE GENOMIC DNA]</scope>
    <source>
        <strain evidence="7 8">LMG 23644</strain>
    </source>
</reference>
<feature type="domain" description="Thioredoxin" evidence="6">
    <location>
        <begin position="23"/>
        <end position="188"/>
    </location>
</feature>
<accession>A0A329BNG6</accession>